<keyword evidence="2" id="KW-0812">Transmembrane</keyword>
<protein>
    <recommendedName>
        <fullName evidence="3">YARHG domain-containing protein</fullName>
    </recommendedName>
</protein>
<dbReference type="Proteomes" id="UP000522163">
    <property type="component" value="Unassembled WGS sequence"/>
</dbReference>
<sequence>MTEQFNENKNMENASPEEEQIFPGASSPKVEPSNTETKPGQYIPGLVIFALAVIAGGGFLLLRPKNNGIDLNAYLKIQSVGADGQGALEAEIDWDALLEKEKEKIHYSKEAEEGFLPLLYPDAVDYAKNIIMLPDFSKTTDLKNGDTVQYHWDFSEESVKNLAIPLSLKGGSYKVSGLTKEDEKKDSDATDPNKEKGSEQASLAENEKESAMEQSTVSMEMQADANTQADANAQPGANVQSGAEGGNAAVQNPATGEYLYAESASRLLSTADVSNFQAQYPNSIFPGERSITQMIINEMYARHGYIFKDQALTDYFAQKSWYTPRTADMEEIYPVMNAVEQANVTLLRTYS</sequence>
<dbReference type="RefSeq" id="WP_183684376.1">
    <property type="nucleotide sequence ID" value="NZ_JACHHH010000009.1"/>
</dbReference>
<name>A0A7W9SI01_9FIRM</name>
<evidence type="ECO:0000256" key="2">
    <source>
        <dbReference type="SAM" id="Phobius"/>
    </source>
</evidence>
<dbReference type="Gene3D" id="1.20.58.1690">
    <property type="match status" value="1"/>
</dbReference>
<dbReference type="InterPro" id="IPR038434">
    <property type="entry name" value="YARHG_sf"/>
</dbReference>
<feature type="domain" description="YARHG" evidence="3">
    <location>
        <begin position="256"/>
        <end position="351"/>
    </location>
</feature>
<evidence type="ECO:0000259" key="3">
    <source>
        <dbReference type="SMART" id="SM01324"/>
    </source>
</evidence>
<feature type="compositionally biased region" description="Basic and acidic residues" evidence="1">
    <location>
        <begin position="179"/>
        <end position="198"/>
    </location>
</feature>
<evidence type="ECO:0000313" key="5">
    <source>
        <dbReference type="Proteomes" id="UP000522163"/>
    </source>
</evidence>
<dbReference type="EMBL" id="JACHHH010000009">
    <property type="protein sequence ID" value="MBB6041806.1"/>
    <property type="molecule type" value="Genomic_DNA"/>
</dbReference>
<keyword evidence="2" id="KW-1133">Transmembrane helix</keyword>
<feature type="transmembrane region" description="Helical" evidence="2">
    <location>
        <begin position="42"/>
        <end position="62"/>
    </location>
</feature>
<evidence type="ECO:0000256" key="1">
    <source>
        <dbReference type="SAM" id="MobiDB-lite"/>
    </source>
</evidence>
<dbReference type="GeneID" id="85015328"/>
<gene>
    <name evidence="4" type="ORF">HNQ46_001796</name>
</gene>
<feature type="region of interest" description="Disordered" evidence="1">
    <location>
        <begin position="1"/>
        <end position="37"/>
    </location>
</feature>
<feature type="region of interest" description="Disordered" evidence="1">
    <location>
        <begin position="230"/>
        <end position="250"/>
    </location>
</feature>
<dbReference type="AlphaFoldDB" id="A0A7W9SI01"/>
<feature type="region of interest" description="Disordered" evidence="1">
    <location>
        <begin position="177"/>
        <end position="218"/>
    </location>
</feature>
<feature type="compositionally biased region" description="Polar residues" evidence="1">
    <location>
        <begin position="1"/>
        <end position="13"/>
    </location>
</feature>
<dbReference type="InterPro" id="IPR025582">
    <property type="entry name" value="YARHG_dom"/>
</dbReference>
<dbReference type="SMART" id="SM01324">
    <property type="entry name" value="YARHG"/>
    <property type="match status" value="1"/>
</dbReference>
<dbReference type="Pfam" id="PF13308">
    <property type="entry name" value="YARHG"/>
    <property type="match status" value="1"/>
</dbReference>
<proteinExistence type="predicted"/>
<comment type="caution">
    <text evidence="4">The sequence shown here is derived from an EMBL/GenBank/DDBJ whole genome shotgun (WGS) entry which is preliminary data.</text>
</comment>
<accession>A0A7W9SI01</accession>
<keyword evidence="2" id="KW-0472">Membrane</keyword>
<reference evidence="4 5" key="1">
    <citation type="submission" date="2020-08" db="EMBL/GenBank/DDBJ databases">
        <title>Genomic Encyclopedia of Type Strains, Phase IV (KMG-IV): sequencing the most valuable type-strain genomes for metagenomic binning, comparative biology and taxonomic classification.</title>
        <authorList>
            <person name="Goeker M."/>
        </authorList>
    </citation>
    <scope>NUCLEOTIDE SEQUENCE [LARGE SCALE GENOMIC DNA]</scope>
    <source>
        <strain evidence="4 5">DSM 17245</strain>
    </source>
</reference>
<organism evidence="4 5">
    <name type="scientific">Oribacterium sinus</name>
    <dbReference type="NCBI Taxonomy" id="237576"/>
    <lineage>
        <taxon>Bacteria</taxon>
        <taxon>Bacillati</taxon>
        <taxon>Bacillota</taxon>
        <taxon>Clostridia</taxon>
        <taxon>Lachnospirales</taxon>
        <taxon>Lachnospiraceae</taxon>
        <taxon>Oribacterium</taxon>
    </lineage>
</organism>
<evidence type="ECO:0000313" key="4">
    <source>
        <dbReference type="EMBL" id="MBB6041806.1"/>
    </source>
</evidence>